<gene>
    <name evidence="1" type="ORF">FA13DRAFT_842425</name>
</gene>
<comment type="caution">
    <text evidence="1">The sequence shown here is derived from an EMBL/GenBank/DDBJ whole genome shotgun (WGS) entry which is preliminary data.</text>
</comment>
<proteinExistence type="predicted"/>
<evidence type="ECO:0000313" key="1">
    <source>
        <dbReference type="EMBL" id="TEB27923.1"/>
    </source>
</evidence>
<protein>
    <recommendedName>
        <fullName evidence="3">F-box domain-containing protein</fullName>
    </recommendedName>
</protein>
<keyword evidence="2" id="KW-1185">Reference proteome</keyword>
<name>A0A4Y7T190_COPMI</name>
<accession>A0A4Y7T190</accession>
<reference evidence="1 2" key="1">
    <citation type="journal article" date="2019" name="Nat. Ecol. Evol.">
        <title>Megaphylogeny resolves global patterns of mushroom evolution.</title>
        <authorList>
            <person name="Varga T."/>
            <person name="Krizsan K."/>
            <person name="Foldi C."/>
            <person name="Dima B."/>
            <person name="Sanchez-Garcia M."/>
            <person name="Sanchez-Ramirez S."/>
            <person name="Szollosi G.J."/>
            <person name="Szarkandi J.G."/>
            <person name="Papp V."/>
            <person name="Albert L."/>
            <person name="Andreopoulos W."/>
            <person name="Angelini C."/>
            <person name="Antonin V."/>
            <person name="Barry K.W."/>
            <person name="Bougher N.L."/>
            <person name="Buchanan P."/>
            <person name="Buyck B."/>
            <person name="Bense V."/>
            <person name="Catcheside P."/>
            <person name="Chovatia M."/>
            <person name="Cooper J."/>
            <person name="Damon W."/>
            <person name="Desjardin D."/>
            <person name="Finy P."/>
            <person name="Geml J."/>
            <person name="Haridas S."/>
            <person name="Hughes K."/>
            <person name="Justo A."/>
            <person name="Karasinski D."/>
            <person name="Kautmanova I."/>
            <person name="Kiss B."/>
            <person name="Kocsube S."/>
            <person name="Kotiranta H."/>
            <person name="LaButti K.M."/>
            <person name="Lechner B.E."/>
            <person name="Liimatainen K."/>
            <person name="Lipzen A."/>
            <person name="Lukacs Z."/>
            <person name="Mihaltcheva S."/>
            <person name="Morgado L.N."/>
            <person name="Niskanen T."/>
            <person name="Noordeloos M.E."/>
            <person name="Ohm R.A."/>
            <person name="Ortiz-Santana B."/>
            <person name="Ovrebo C."/>
            <person name="Racz N."/>
            <person name="Riley R."/>
            <person name="Savchenko A."/>
            <person name="Shiryaev A."/>
            <person name="Soop K."/>
            <person name="Spirin V."/>
            <person name="Szebenyi C."/>
            <person name="Tomsovsky M."/>
            <person name="Tulloss R.E."/>
            <person name="Uehling J."/>
            <person name="Grigoriev I.V."/>
            <person name="Vagvolgyi C."/>
            <person name="Papp T."/>
            <person name="Martin F.M."/>
            <person name="Miettinen O."/>
            <person name="Hibbett D.S."/>
            <person name="Nagy L.G."/>
        </authorList>
    </citation>
    <scope>NUCLEOTIDE SEQUENCE [LARGE SCALE GENOMIC DNA]</scope>
    <source>
        <strain evidence="1 2">FP101781</strain>
    </source>
</reference>
<dbReference type="STRING" id="71717.A0A4Y7T190"/>
<dbReference type="Proteomes" id="UP000298030">
    <property type="component" value="Unassembled WGS sequence"/>
</dbReference>
<evidence type="ECO:0008006" key="3">
    <source>
        <dbReference type="Google" id="ProtNLM"/>
    </source>
</evidence>
<dbReference type="OrthoDB" id="3365698at2759"/>
<dbReference type="AlphaFoldDB" id="A0A4Y7T190"/>
<sequence length="718" mass="81940">MDAIFSQPLPILRLRSTKPDEPEYHRLWGCNEAPSEHERVLITSRLCQMQLDLQRMASNTLSSSTHDLKTFQEVEAAILRHEGLLSCVRRVPPETWGRVFEFIPEDTASVGDHTNPYDITLQRVCSVCSTWNAVAKSVRSLWTRLPVFAFGGNTPFAIKLSSYQAVLRRLDLYLSSSGTLPISFSYRHTLGATELDYQYLSILILERLMKESSRWLDVEIKVPVELMDRLSHIRDKVAVLKRLNITVTPLMAPLKGMPVIRLDAFAVAPSLRHVVFNFCHKRNMTFPDIVDVLPWPQIETYACNSSLDIAYEQLLRLSKDILTSVSCTTHTLGLFTPKNIPVLLPHLTKLHLRVWNCFQSGPYLPGNALLNHLRQLTLPALEDLEVRESRLSANDHLEGAVIGLISRSGCFLKRLALDEKIPIPLHTDPSFIEWVKLWANLTNLDIRCPGGERIRTLDPFVLGPGSLTFPELQVLTLRRHLVEPYPRPLNDNSTTVDPEAFFRTLENRMPAAYAAVRQAGLNVIPEVRLVYTVPPFFGWALGQVEAFEALGKEPFGDTDIEPARVEKWARELDKAFCTLCYLTPCTSRNLLGQRKINTLVKELEQLYLEGRCSRILVRRGLIHALYQASLKRDTTSPGEMFFRFRRRAQDLCEKWRPFLLRDHKASPYRLCYSRNHLTTSLRIKYVPAGSRHDTDEEAWNEIIGLDPGYQEVLARVAS</sequence>
<evidence type="ECO:0000313" key="2">
    <source>
        <dbReference type="Proteomes" id="UP000298030"/>
    </source>
</evidence>
<dbReference type="EMBL" id="QPFP01000036">
    <property type="protein sequence ID" value="TEB27923.1"/>
    <property type="molecule type" value="Genomic_DNA"/>
</dbReference>
<organism evidence="1 2">
    <name type="scientific">Coprinellus micaceus</name>
    <name type="common">Glistening ink-cap mushroom</name>
    <name type="synonym">Coprinus micaceus</name>
    <dbReference type="NCBI Taxonomy" id="71717"/>
    <lineage>
        <taxon>Eukaryota</taxon>
        <taxon>Fungi</taxon>
        <taxon>Dikarya</taxon>
        <taxon>Basidiomycota</taxon>
        <taxon>Agaricomycotina</taxon>
        <taxon>Agaricomycetes</taxon>
        <taxon>Agaricomycetidae</taxon>
        <taxon>Agaricales</taxon>
        <taxon>Agaricineae</taxon>
        <taxon>Psathyrellaceae</taxon>
        <taxon>Coprinellus</taxon>
    </lineage>
</organism>